<accession>A0A1I4R8S6</accession>
<keyword evidence="1" id="KW-0812">Transmembrane</keyword>
<gene>
    <name evidence="2" type="ORF">SAMN02982985_04253</name>
</gene>
<dbReference type="EMBL" id="FOTW01000021">
    <property type="protein sequence ID" value="SFM48619.1"/>
    <property type="molecule type" value="Genomic_DNA"/>
</dbReference>
<reference evidence="2 3" key="1">
    <citation type="submission" date="2016-10" db="EMBL/GenBank/DDBJ databases">
        <authorList>
            <person name="de Groot N.N."/>
        </authorList>
    </citation>
    <scope>NUCLEOTIDE SEQUENCE [LARGE SCALE GENOMIC DNA]</scope>
    <source>
        <strain evidence="2 3">ATCC 43154</strain>
    </source>
</reference>
<keyword evidence="1" id="KW-1133">Transmembrane helix</keyword>
<dbReference type="Proteomes" id="UP000199470">
    <property type="component" value="Unassembled WGS sequence"/>
</dbReference>
<evidence type="ECO:0000313" key="2">
    <source>
        <dbReference type="EMBL" id="SFM48619.1"/>
    </source>
</evidence>
<keyword evidence="1" id="KW-0472">Membrane</keyword>
<proteinExistence type="predicted"/>
<dbReference type="AlphaFoldDB" id="A0A1I4R8S6"/>
<feature type="transmembrane region" description="Helical" evidence="1">
    <location>
        <begin position="20"/>
        <end position="40"/>
    </location>
</feature>
<evidence type="ECO:0000313" key="3">
    <source>
        <dbReference type="Proteomes" id="UP000199470"/>
    </source>
</evidence>
<keyword evidence="3" id="KW-1185">Reference proteome</keyword>
<name>A0A1I4R8S6_9BURK</name>
<protein>
    <submittedName>
        <fullName evidence="2">Uncharacterized protein</fullName>
    </submittedName>
</protein>
<evidence type="ECO:0000256" key="1">
    <source>
        <dbReference type="SAM" id="Phobius"/>
    </source>
</evidence>
<organism evidence="2 3">
    <name type="scientific">Rugamonas rubra</name>
    <dbReference type="NCBI Taxonomy" id="758825"/>
    <lineage>
        <taxon>Bacteria</taxon>
        <taxon>Pseudomonadati</taxon>
        <taxon>Pseudomonadota</taxon>
        <taxon>Betaproteobacteria</taxon>
        <taxon>Burkholderiales</taxon>
        <taxon>Oxalobacteraceae</taxon>
        <taxon>Telluria group</taxon>
        <taxon>Rugamonas</taxon>
    </lineage>
</organism>
<sequence length="54" mass="5890">MSPTDPKAIVEIFTNLVTHYALPGLALFAVLAYIATKIGNRAAEKNKDKKDDQS</sequence>
<dbReference type="RefSeq" id="WP_174900615.1">
    <property type="nucleotide sequence ID" value="NZ_FOTW01000021.1"/>
</dbReference>